<keyword evidence="3" id="KW-1003">Cell membrane</keyword>
<sequence length="335" mass="38398">MIISLLAVTALGVIAWLGAQSGFQILFGAWLPYTALAVFLIGFAWRIMDWARRPVPFRIPTTGGQQKSLPWIKPAPLDNPSDSKGVVIRMLLEVLLFRSLFRNTEVTIENGNRVVYWSSKFLWLFALAFHYCFLVIFIRHFRFFLEPVPFVISALEILDGIMQIGVPRLFMTDALVVLAVLYLLGRRLFNQKVRYISLANDYFPLLLILGLVGSGIMMRYFTKVDVASVKAFVMSLVTLQPNTEILANIGPMFFVHLFFLSVLLMYFPFSKLMHMGGVFMSPTRNLPNDSRAKLHVNPWNPAKEYRTYEEYEDEFRDAMYEAGLPVVKLPEDAEE</sequence>
<proteinExistence type="predicted"/>
<evidence type="ECO:0000256" key="6">
    <source>
        <dbReference type="ARBA" id="ARBA00022989"/>
    </source>
</evidence>
<dbReference type="GO" id="GO:0019645">
    <property type="term" value="P:anaerobic electron transport chain"/>
    <property type="evidence" value="ECO:0007669"/>
    <property type="project" value="TreeGrafter"/>
</dbReference>
<keyword evidence="2" id="KW-0813">Transport</keyword>
<keyword evidence="5" id="KW-0249">Electron transport</keyword>
<keyword evidence="4 9" id="KW-0812">Transmembrane</keyword>
<dbReference type="Gene3D" id="1.20.950.20">
    <property type="entry name" value="Transmembrane di-heme cytochromes, Chain C"/>
    <property type="match status" value="1"/>
</dbReference>
<feature type="transmembrane region" description="Helical" evidence="9">
    <location>
        <begin position="161"/>
        <end position="184"/>
    </location>
</feature>
<evidence type="ECO:0000256" key="8">
    <source>
        <dbReference type="ARBA" id="ARBA00023136"/>
    </source>
</evidence>
<dbReference type="GO" id="GO:0009055">
    <property type="term" value="F:electron transfer activity"/>
    <property type="evidence" value="ECO:0007669"/>
    <property type="project" value="TreeGrafter"/>
</dbReference>
<dbReference type="RefSeq" id="WP_174410053.1">
    <property type="nucleotide sequence ID" value="NZ_BLVP01000008.1"/>
</dbReference>
<evidence type="ECO:0000256" key="5">
    <source>
        <dbReference type="ARBA" id="ARBA00022982"/>
    </source>
</evidence>
<evidence type="ECO:0000256" key="1">
    <source>
        <dbReference type="ARBA" id="ARBA00004651"/>
    </source>
</evidence>
<reference evidence="11 12" key="1">
    <citation type="submission" date="2020-05" db="EMBL/GenBank/DDBJ databases">
        <title>Draft genome sequence of Desulfovibrio psychrotolerans JS1T.</title>
        <authorList>
            <person name="Ueno A."/>
            <person name="Tamazawa S."/>
            <person name="Tamamura S."/>
            <person name="Murakami T."/>
            <person name="Kiyama T."/>
            <person name="Inomata H."/>
            <person name="Amano Y."/>
            <person name="Miyakawa K."/>
            <person name="Tamaki H."/>
            <person name="Naganuma T."/>
            <person name="Kaneko K."/>
        </authorList>
    </citation>
    <scope>NUCLEOTIDE SEQUENCE [LARGE SCALE GENOMIC DNA]</scope>
    <source>
        <strain evidence="11 12">JS1</strain>
    </source>
</reference>
<dbReference type="Proteomes" id="UP000503820">
    <property type="component" value="Unassembled WGS sequence"/>
</dbReference>
<dbReference type="GO" id="GO:0005886">
    <property type="term" value="C:plasma membrane"/>
    <property type="evidence" value="ECO:0007669"/>
    <property type="project" value="UniProtKB-SubCell"/>
</dbReference>
<protein>
    <submittedName>
        <fullName evidence="11">Nitrate reductase subunit gamma</fullName>
    </submittedName>
</protein>
<keyword evidence="8 9" id="KW-0472">Membrane</keyword>
<keyword evidence="12" id="KW-1185">Reference proteome</keyword>
<evidence type="ECO:0000256" key="9">
    <source>
        <dbReference type="SAM" id="Phobius"/>
    </source>
</evidence>
<gene>
    <name evidence="11" type="ORF">DSM19430T_21410</name>
</gene>
<dbReference type="SUPFAM" id="SSF103501">
    <property type="entry name" value="Respiratory nitrate reductase 1 gamma chain"/>
    <property type="match status" value="1"/>
</dbReference>
<feature type="transmembrane region" description="Helical" evidence="9">
    <location>
        <begin position="245"/>
        <end position="267"/>
    </location>
</feature>
<accession>A0A7J0BUS7</accession>
<dbReference type="Pfam" id="PF02665">
    <property type="entry name" value="Nitrate_red_gam"/>
    <property type="match status" value="1"/>
</dbReference>
<dbReference type="NCBIfam" id="NF038037">
    <property type="entry name" value="cytob_DsrM"/>
    <property type="match status" value="1"/>
</dbReference>
<feature type="transmembrane region" description="Helical" evidence="9">
    <location>
        <begin position="29"/>
        <end position="48"/>
    </location>
</feature>
<organism evidence="11 12">
    <name type="scientific">Desulfovibrio psychrotolerans</name>
    <dbReference type="NCBI Taxonomy" id="415242"/>
    <lineage>
        <taxon>Bacteria</taxon>
        <taxon>Pseudomonadati</taxon>
        <taxon>Thermodesulfobacteriota</taxon>
        <taxon>Desulfovibrionia</taxon>
        <taxon>Desulfovibrionales</taxon>
        <taxon>Desulfovibrionaceae</taxon>
        <taxon>Desulfovibrio</taxon>
    </lineage>
</organism>
<feature type="transmembrane region" description="Helical" evidence="9">
    <location>
        <begin position="121"/>
        <end position="141"/>
    </location>
</feature>
<comment type="caution">
    <text evidence="11">The sequence shown here is derived from an EMBL/GenBank/DDBJ whole genome shotgun (WGS) entry which is preliminary data.</text>
</comment>
<dbReference type="GO" id="GO:0020037">
    <property type="term" value="F:heme binding"/>
    <property type="evidence" value="ECO:0007669"/>
    <property type="project" value="TreeGrafter"/>
</dbReference>
<dbReference type="InterPro" id="IPR036197">
    <property type="entry name" value="NarG-like_sf"/>
</dbReference>
<evidence type="ECO:0000259" key="10">
    <source>
        <dbReference type="Pfam" id="PF02665"/>
    </source>
</evidence>
<dbReference type="AlphaFoldDB" id="A0A7J0BUS7"/>
<dbReference type="PANTHER" id="PTHR30598:SF3">
    <property type="entry name" value="RESPIRATORY NITRATE REDUCTASE 1 GAMMA CHAIN"/>
    <property type="match status" value="1"/>
</dbReference>
<dbReference type="InterPro" id="IPR047660">
    <property type="entry name" value="DsrM"/>
</dbReference>
<dbReference type="InterPro" id="IPR051936">
    <property type="entry name" value="Heme-iron_electron_transfer"/>
</dbReference>
<evidence type="ECO:0000256" key="4">
    <source>
        <dbReference type="ARBA" id="ARBA00022692"/>
    </source>
</evidence>
<feature type="transmembrane region" description="Helical" evidence="9">
    <location>
        <begin position="205"/>
        <end position="222"/>
    </location>
</feature>
<evidence type="ECO:0000313" key="11">
    <source>
        <dbReference type="EMBL" id="GFM37457.1"/>
    </source>
</evidence>
<feature type="domain" description="NarG-like" evidence="10">
    <location>
        <begin position="118"/>
        <end position="275"/>
    </location>
</feature>
<evidence type="ECO:0000313" key="12">
    <source>
        <dbReference type="Proteomes" id="UP000503820"/>
    </source>
</evidence>
<name>A0A7J0BUS7_9BACT</name>
<keyword evidence="6 9" id="KW-1133">Transmembrane helix</keyword>
<comment type="subcellular location">
    <subcellularLocation>
        <location evidence="1">Cell membrane</location>
        <topology evidence="1">Multi-pass membrane protein</topology>
    </subcellularLocation>
</comment>
<dbReference type="PANTHER" id="PTHR30598">
    <property type="entry name" value="NITRATE REDUCTASE PRIVATE CHAPERONE, REDOX ENZYME MATURATION PROTEIN REMP FAMILY"/>
    <property type="match status" value="1"/>
</dbReference>
<evidence type="ECO:0000256" key="3">
    <source>
        <dbReference type="ARBA" id="ARBA00022475"/>
    </source>
</evidence>
<evidence type="ECO:0000256" key="7">
    <source>
        <dbReference type="ARBA" id="ARBA00023002"/>
    </source>
</evidence>
<evidence type="ECO:0000256" key="2">
    <source>
        <dbReference type="ARBA" id="ARBA00022448"/>
    </source>
</evidence>
<keyword evidence="7" id="KW-0560">Oxidoreductase</keyword>
<dbReference type="EMBL" id="BLVP01000008">
    <property type="protein sequence ID" value="GFM37457.1"/>
    <property type="molecule type" value="Genomic_DNA"/>
</dbReference>
<dbReference type="InterPro" id="IPR023234">
    <property type="entry name" value="NarG-like_domain"/>
</dbReference>
<dbReference type="GO" id="GO:0008940">
    <property type="term" value="F:nitrate reductase activity"/>
    <property type="evidence" value="ECO:0007669"/>
    <property type="project" value="TreeGrafter"/>
</dbReference>